<dbReference type="RefSeq" id="WP_064438717.1">
    <property type="nucleotide sequence ID" value="NZ_BDDI01000002.1"/>
</dbReference>
<keyword evidence="3" id="KW-1185">Reference proteome</keyword>
<organism evidence="2 3">
    <name type="scientific">Hoyosella altamirensis</name>
    <dbReference type="NCBI Taxonomy" id="616997"/>
    <lineage>
        <taxon>Bacteria</taxon>
        <taxon>Bacillati</taxon>
        <taxon>Actinomycetota</taxon>
        <taxon>Actinomycetes</taxon>
        <taxon>Mycobacteriales</taxon>
        <taxon>Hoyosellaceae</taxon>
        <taxon>Hoyosella</taxon>
    </lineage>
</organism>
<dbReference type="EMBL" id="JACHWS010000005">
    <property type="protein sequence ID" value="MBB3039989.1"/>
    <property type="molecule type" value="Genomic_DNA"/>
</dbReference>
<dbReference type="AlphaFoldDB" id="A0A839RUF5"/>
<gene>
    <name evidence="2" type="ORF">FHU29_004479</name>
</gene>
<dbReference type="InterPro" id="IPR013975">
    <property type="entry name" value="Tscrpt_reg_BetR_N"/>
</dbReference>
<dbReference type="InterPro" id="IPR010982">
    <property type="entry name" value="Lambda_DNA-bd_dom_sf"/>
</dbReference>
<accession>A0A839RUF5</accession>
<evidence type="ECO:0000313" key="3">
    <source>
        <dbReference type="Proteomes" id="UP000567922"/>
    </source>
</evidence>
<dbReference type="CDD" id="cd00093">
    <property type="entry name" value="HTH_XRE"/>
    <property type="match status" value="1"/>
</dbReference>
<dbReference type="Gene3D" id="1.10.260.40">
    <property type="entry name" value="lambda repressor-like DNA-binding domains"/>
    <property type="match status" value="1"/>
</dbReference>
<sequence>MRNTDTLTYTVAGNVRAELGRKRVSQAGASTSLNISQAAFSRRISGAIPFNVEELGKLAKLLGVPVHRFFEGLSQAKTPAA</sequence>
<feature type="domain" description="HTH cro/C1-type" evidence="1">
    <location>
        <begin position="15"/>
        <end position="69"/>
    </location>
</feature>
<comment type="caution">
    <text evidence="2">The sequence shown here is derived from an EMBL/GenBank/DDBJ whole genome shotgun (WGS) entry which is preliminary data.</text>
</comment>
<protein>
    <recommendedName>
        <fullName evidence="1">HTH cro/C1-type domain-containing protein</fullName>
    </recommendedName>
</protein>
<dbReference type="Pfam" id="PF08667">
    <property type="entry name" value="BetR"/>
    <property type="match status" value="1"/>
</dbReference>
<evidence type="ECO:0000313" key="2">
    <source>
        <dbReference type="EMBL" id="MBB3039989.1"/>
    </source>
</evidence>
<dbReference type="InterPro" id="IPR001387">
    <property type="entry name" value="Cro/C1-type_HTH"/>
</dbReference>
<dbReference type="SUPFAM" id="SSF47413">
    <property type="entry name" value="lambda repressor-like DNA-binding domains"/>
    <property type="match status" value="1"/>
</dbReference>
<dbReference type="PROSITE" id="PS50943">
    <property type="entry name" value="HTH_CROC1"/>
    <property type="match status" value="1"/>
</dbReference>
<evidence type="ECO:0000259" key="1">
    <source>
        <dbReference type="PROSITE" id="PS50943"/>
    </source>
</evidence>
<reference evidence="2 3" key="1">
    <citation type="submission" date="2020-08" db="EMBL/GenBank/DDBJ databases">
        <title>Sequencing the genomes of 1000 actinobacteria strains.</title>
        <authorList>
            <person name="Klenk H.-P."/>
        </authorList>
    </citation>
    <scope>NUCLEOTIDE SEQUENCE [LARGE SCALE GENOMIC DNA]</scope>
    <source>
        <strain evidence="2 3">DSM 45258</strain>
    </source>
</reference>
<dbReference type="Proteomes" id="UP000567922">
    <property type="component" value="Unassembled WGS sequence"/>
</dbReference>
<dbReference type="GO" id="GO:0003677">
    <property type="term" value="F:DNA binding"/>
    <property type="evidence" value="ECO:0007669"/>
    <property type="project" value="InterPro"/>
</dbReference>
<proteinExistence type="predicted"/>
<dbReference type="SMART" id="SM00530">
    <property type="entry name" value="HTH_XRE"/>
    <property type="match status" value="1"/>
</dbReference>
<name>A0A839RUF5_9ACTN</name>